<name>A0ACC1NYR3_9HYPO</name>
<proteinExistence type="predicted"/>
<evidence type="ECO:0000313" key="2">
    <source>
        <dbReference type="Proteomes" id="UP001143910"/>
    </source>
</evidence>
<dbReference type="Proteomes" id="UP001143910">
    <property type="component" value="Unassembled WGS sequence"/>
</dbReference>
<organism evidence="1 2">
    <name type="scientific">Zarea fungicola</name>
    <dbReference type="NCBI Taxonomy" id="93591"/>
    <lineage>
        <taxon>Eukaryota</taxon>
        <taxon>Fungi</taxon>
        <taxon>Dikarya</taxon>
        <taxon>Ascomycota</taxon>
        <taxon>Pezizomycotina</taxon>
        <taxon>Sordariomycetes</taxon>
        <taxon>Hypocreomycetidae</taxon>
        <taxon>Hypocreales</taxon>
        <taxon>Cordycipitaceae</taxon>
        <taxon>Zarea</taxon>
    </lineage>
</organism>
<evidence type="ECO:0000313" key="1">
    <source>
        <dbReference type="EMBL" id="KAJ2984034.1"/>
    </source>
</evidence>
<comment type="caution">
    <text evidence="1">The sequence shown here is derived from an EMBL/GenBank/DDBJ whole genome shotgun (WGS) entry which is preliminary data.</text>
</comment>
<accession>A0ACC1NYR3</accession>
<keyword evidence="2" id="KW-1185">Reference proteome</keyword>
<gene>
    <name evidence="1" type="ORF">NQ176_g260</name>
</gene>
<sequence length="260" mass="29894">MHIVNSFECGKRVNGTFQIYVKVVVLHNGQYHVGKWNDRKQLPHDFSQLEDVQTIRTENRSPKLRPHWTTATPVDDIWLKTPSIDEWLDNDHETRMAHEIEMCELIRQNQHPNLAVYCGCSESNGLATGLLFKKYKTTLLEQVNPQRLSKKDFIARGRPLVRQDMKAWFPMLRAAVQHLHSLGLVHNDITPANIMLDENDIPIIIDFGGLCRLGDSLRNTKRTMGWHDEAVTHATASSDTFALTEIEAWLFGSLQDLKFI</sequence>
<protein>
    <submittedName>
        <fullName evidence="1">Uncharacterized protein</fullName>
    </submittedName>
</protein>
<reference evidence="1" key="1">
    <citation type="submission" date="2022-08" db="EMBL/GenBank/DDBJ databases">
        <title>Genome Sequence of Lecanicillium fungicola.</title>
        <authorList>
            <person name="Buettner E."/>
        </authorList>
    </citation>
    <scope>NUCLEOTIDE SEQUENCE</scope>
    <source>
        <strain evidence="1">Babe33</strain>
    </source>
</reference>
<dbReference type="EMBL" id="JANJQO010000009">
    <property type="protein sequence ID" value="KAJ2984034.1"/>
    <property type="molecule type" value="Genomic_DNA"/>
</dbReference>